<feature type="transmembrane region" description="Helical" evidence="1">
    <location>
        <begin position="12"/>
        <end position="37"/>
    </location>
</feature>
<keyword evidence="1" id="KW-1133">Transmembrane helix</keyword>
<comment type="caution">
    <text evidence="2">The sequence shown here is derived from an EMBL/GenBank/DDBJ whole genome shotgun (WGS) entry which is preliminary data.</text>
</comment>
<accession>A0A8J2SY43</accession>
<dbReference type="Proteomes" id="UP000789595">
    <property type="component" value="Unassembled WGS sequence"/>
</dbReference>
<keyword evidence="3" id="KW-1185">Reference proteome</keyword>
<gene>
    <name evidence="2" type="ORF">PECAL_5P17110</name>
</gene>
<sequence length="216" mass="23685">MGKGRGPDCCGACSCGICCAVFILLAGVVTWACVWGIEYNPNVNVKTLDVDLREIRVNIYNRNLYATEFSEFDLRLEAKAGNKIRIGGNYKTSSSINVKPQTGKRRDLHREGDALSMQLDPDDYAKLMEKCAEKGRLKVKMKGHLKQRRAQSGEAKKKTRVISQWENVDCGEVFYTGSGCTTCLEGSPSPTGPCQQSNGLCWALDGEVCPTGTTLC</sequence>
<dbReference type="EMBL" id="CAKKNE010000005">
    <property type="protein sequence ID" value="CAH0377129.1"/>
    <property type="molecule type" value="Genomic_DNA"/>
</dbReference>
<keyword evidence="1" id="KW-0472">Membrane</keyword>
<keyword evidence="1" id="KW-0812">Transmembrane</keyword>
<evidence type="ECO:0000313" key="2">
    <source>
        <dbReference type="EMBL" id="CAH0377129.1"/>
    </source>
</evidence>
<proteinExistence type="predicted"/>
<evidence type="ECO:0000313" key="3">
    <source>
        <dbReference type="Proteomes" id="UP000789595"/>
    </source>
</evidence>
<dbReference type="AlphaFoldDB" id="A0A8J2SY43"/>
<protein>
    <submittedName>
        <fullName evidence="2">Uncharacterized protein</fullName>
    </submittedName>
</protein>
<name>A0A8J2SY43_9STRA</name>
<evidence type="ECO:0000256" key="1">
    <source>
        <dbReference type="SAM" id="Phobius"/>
    </source>
</evidence>
<reference evidence="2" key="1">
    <citation type="submission" date="2021-11" db="EMBL/GenBank/DDBJ databases">
        <authorList>
            <consortium name="Genoscope - CEA"/>
            <person name="William W."/>
        </authorList>
    </citation>
    <scope>NUCLEOTIDE SEQUENCE</scope>
</reference>
<organism evidence="2 3">
    <name type="scientific">Pelagomonas calceolata</name>
    <dbReference type="NCBI Taxonomy" id="35677"/>
    <lineage>
        <taxon>Eukaryota</taxon>
        <taxon>Sar</taxon>
        <taxon>Stramenopiles</taxon>
        <taxon>Ochrophyta</taxon>
        <taxon>Pelagophyceae</taxon>
        <taxon>Pelagomonadales</taxon>
        <taxon>Pelagomonadaceae</taxon>
        <taxon>Pelagomonas</taxon>
    </lineage>
</organism>